<evidence type="ECO:0000256" key="9">
    <source>
        <dbReference type="SAM" id="Phobius"/>
    </source>
</evidence>
<dbReference type="InterPro" id="IPR006665">
    <property type="entry name" value="OmpA-like"/>
</dbReference>
<accession>A0A5C7WID2</accession>
<keyword evidence="4 9" id="KW-0812">Transmembrane</keyword>
<dbReference type="InterPro" id="IPR036737">
    <property type="entry name" value="OmpA-like_sf"/>
</dbReference>
<evidence type="ECO:0000256" key="3">
    <source>
        <dbReference type="ARBA" id="ARBA00022475"/>
    </source>
</evidence>
<organism evidence="11 12">
    <name type="scientific">Methylophilus methylotrophus</name>
    <name type="common">Bacterium W3A1</name>
    <dbReference type="NCBI Taxonomy" id="17"/>
    <lineage>
        <taxon>Bacteria</taxon>
        <taxon>Pseudomonadati</taxon>
        <taxon>Pseudomonadota</taxon>
        <taxon>Betaproteobacteria</taxon>
        <taxon>Nitrosomonadales</taxon>
        <taxon>Methylophilaceae</taxon>
        <taxon>Methylophilus</taxon>
    </lineage>
</organism>
<comment type="subcellular location">
    <subcellularLocation>
        <location evidence="1">Cell membrane</location>
        <topology evidence="1">Single-pass membrane protein</topology>
    </subcellularLocation>
</comment>
<dbReference type="AlphaFoldDB" id="A0A5C7WID2"/>
<dbReference type="InterPro" id="IPR050330">
    <property type="entry name" value="Bact_OuterMem_StrucFunc"/>
</dbReference>
<dbReference type="CDD" id="cd07185">
    <property type="entry name" value="OmpA_C-like"/>
    <property type="match status" value="1"/>
</dbReference>
<feature type="transmembrane region" description="Helical" evidence="9">
    <location>
        <begin position="21"/>
        <end position="38"/>
    </location>
</feature>
<name>A0A5C7WID2_METME</name>
<dbReference type="InterPro" id="IPR025713">
    <property type="entry name" value="MotB-like_N_dom"/>
</dbReference>
<dbReference type="GO" id="GO:0005886">
    <property type="term" value="C:plasma membrane"/>
    <property type="evidence" value="ECO:0007669"/>
    <property type="project" value="UniProtKB-SubCell"/>
</dbReference>
<dbReference type="Gene3D" id="3.30.1330.60">
    <property type="entry name" value="OmpA-like domain"/>
    <property type="match status" value="1"/>
</dbReference>
<feature type="region of interest" description="Disordered" evidence="8">
    <location>
        <begin position="252"/>
        <end position="289"/>
    </location>
</feature>
<dbReference type="Proteomes" id="UP000321374">
    <property type="component" value="Unassembled WGS sequence"/>
</dbReference>
<dbReference type="Pfam" id="PF13677">
    <property type="entry name" value="MotB_plug"/>
    <property type="match status" value="1"/>
</dbReference>
<sequence length="289" mass="31912">MYRRKQWDDEEESHERWLISYADFITLLFAFFVVMYATSTINLNKYRALSDAVVTAFQGKPGQVTTLDAQTQTSLQNQSAVLKPLPLSYLYQEKKQRDQEKVHAIGQQLANTLTPWIEQKLIAVYQSDLGIEVDIQSSLLFNSLQATYTPQALAVLNAASGQLKNEYRTIQVEGHCDRHLFSGQADAETKRWELSAAQAAHVTASLAGLGIASKWLSATGMAETKPVSSSDNEFAQALNSRITLRILTAESSSQQSSNIANRQEIQPAITPSPALPATEPQILPAQATP</sequence>
<evidence type="ECO:0000256" key="6">
    <source>
        <dbReference type="ARBA" id="ARBA00023136"/>
    </source>
</evidence>
<evidence type="ECO:0000256" key="4">
    <source>
        <dbReference type="ARBA" id="ARBA00022692"/>
    </source>
</evidence>
<gene>
    <name evidence="11" type="ORF">E6Q51_04720</name>
</gene>
<evidence type="ECO:0000256" key="2">
    <source>
        <dbReference type="ARBA" id="ARBA00008914"/>
    </source>
</evidence>
<evidence type="ECO:0000259" key="10">
    <source>
        <dbReference type="PROSITE" id="PS51123"/>
    </source>
</evidence>
<evidence type="ECO:0000256" key="1">
    <source>
        <dbReference type="ARBA" id="ARBA00004162"/>
    </source>
</evidence>
<dbReference type="PROSITE" id="PS51123">
    <property type="entry name" value="OMPA_2"/>
    <property type="match status" value="1"/>
</dbReference>
<feature type="domain" description="OmpA-like" evidence="10">
    <location>
        <begin position="127"/>
        <end position="250"/>
    </location>
</feature>
<evidence type="ECO:0000256" key="7">
    <source>
        <dbReference type="PROSITE-ProRule" id="PRU00473"/>
    </source>
</evidence>
<dbReference type="STRING" id="1122236.GCA_000378225_00236"/>
<keyword evidence="5 9" id="KW-1133">Transmembrane helix</keyword>
<protein>
    <recommendedName>
        <fullName evidence="10">OmpA-like domain-containing protein</fullName>
    </recommendedName>
</protein>
<dbReference type="EMBL" id="SSGG01000076">
    <property type="protein sequence ID" value="TXI36819.1"/>
    <property type="molecule type" value="Genomic_DNA"/>
</dbReference>
<dbReference type="SUPFAM" id="SSF103088">
    <property type="entry name" value="OmpA-like"/>
    <property type="match status" value="1"/>
</dbReference>
<evidence type="ECO:0000313" key="11">
    <source>
        <dbReference type="EMBL" id="TXI36819.1"/>
    </source>
</evidence>
<keyword evidence="6 7" id="KW-0472">Membrane</keyword>
<keyword evidence="3" id="KW-1003">Cell membrane</keyword>
<reference evidence="11 12" key="1">
    <citation type="submission" date="2018-09" db="EMBL/GenBank/DDBJ databases">
        <title>Metagenome Assembled Genomes from an Advanced Water Purification Facility.</title>
        <authorList>
            <person name="Stamps B.W."/>
            <person name="Spear J.R."/>
        </authorList>
    </citation>
    <scope>NUCLEOTIDE SEQUENCE [LARGE SCALE GENOMIC DNA]</scope>
    <source>
        <strain evidence="11">Bin_42_2</strain>
    </source>
</reference>
<dbReference type="PANTHER" id="PTHR30329:SF20">
    <property type="entry name" value="EXPORTED PROTEIN"/>
    <property type="match status" value="1"/>
</dbReference>
<dbReference type="Pfam" id="PF00691">
    <property type="entry name" value="OmpA"/>
    <property type="match status" value="1"/>
</dbReference>
<evidence type="ECO:0000313" key="12">
    <source>
        <dbReference type="Proteomes" id="UP000321374"/>
    </source>
</evidence>
<feature type="compositionally biased region" description="Polar residues" evidence="8">
    <location>
        <begin position="252"/>
        <end position="264"/>
    </location>
</feature>
<evidence type="ECO:0000256" key="8">
    <source>
        <dbReference type="SAM" id="MobiDB-lite"/>
    </source>
</evidence>
<evidence type="ECO:0000256" key="5">
    <source>
        <dbReference type="ARBA" id="ARBA00022989"/>
    </source>
</evidence>
<dbReference type="PANTHER" id="PTHR30329">
    <property type="entry name" value="STATOR ELEMENT OF FLAGELLAR MOTOR COMPLEX"/>
    <property type="match status" value="1"/>
</dbReference>
<proteinExistence type="inferred from homology"/>
<comment type="caution">
    <text evidence="11">The sequence shown here is derived from an EMBL/GenBank/DDBJ whole genome shotgun (WGS) entry which is preliminary data.</text>
</comment>
<comment type="similarity">
    <text evidence="2">Belongs to the MotB family.</text>
</comment>